<feature type="signal peptide" evidence="4">
    <location>
        <begin position="1"/>
        <end position="40"/>
    </location>
</feature>
<evidence type="ECO:0000256" key="2">
    <source>
        <dbReference type="ARBA" id="ARBA00022692"/>
    </source>
</evidence>
<dbReference type="InterPro" id="IPR051544">
    <property type="entry name" value="TPS_OM_transporter"/>
</dbReference>
<dbReference type="AlphaFoldDB" id="A0A1H8EF19"/>
<evidence type="ECO:0000256" key="3">
    <source>
        <dbReference type="ARBA" id="ARBA00023237"/>
    </source>
</evidence>
<dbReference type="Proteomes" id="UP000199054">
    <property type="component" value="Unassembled WGS sequence"/>
</dbReference>
<feature type="domain" description="Polypeptide-transport-associated ShlB-type" evidence="6">
    <location>
        <begin position="99"/>
        <end position="152"/>
    </location>
</feature>
<dbReference type="Gene3D" id="2.40.160.50">
    <property type="entry name" value="membrane protein fhac: a member of the omp85/tpsb transporter family"/>
    <property type="match status" value="1"/>
</dbReference>
<evidence type="ECO:0000256" key="1">
    <source>
        <dbReference type="ARBA" id="ARBA00022452"/>
    </source>
</evidence>
<dbReference type="GO" id="GO:0046819">
    <property type="term" value="P:protein secretion by the type V secretion system"/>
    <property type="evidence" value="ECO:0007669"/>
    <property type="project" value="TreeGrafter"/>
</dbReference>
<evidence type="ECO:0000313" key="8">
    <source>
        <dbReference type="Proteomes" id="UP000199054"/>
    </source>
</evidence>
<evidence type="ECO:0000256" key="4">
    <source>
        <dbReference type="SAM" id="SignalP"/>
    </source>
</evidence>
<proteinExistence type="predicted"/>
<evidence type="ECO:0000259" key="5">
    <source>
        <dbReference type="Pfam" id="PF03865"/>
    </source>
</evidence>
<dbReference type="STRING" id="34002.SAMN04489859_100243"/>
<keyword evidence="4" id="KW-0732">Signal</keyword>
<dbReference type="Pfam" id="PF03865">
    <property type="entry name" value="ShlB"/>
    <property type="match status" value="1"/>
</dbReference>
<protein>
    <submittedName>
        <fullName evidence="7">Hemolysin activation/secretion protein</fullName>
    </submittedName>
</protein>
<dbReference type="EMBL" id="FODE01000002">
    <property type="protein sequence ID" value="SEN18073.1"/>
    <property type="molecule type" value="Genomic_DNA"/>
</dbReference>
<dbReference type="RefSeq" id="WP_090610403.1">
    <property type="nucleotide sequence ID" value="NZ_CP067127.1"/>
</dbReference>
<keyword evidence="8" id="KW-1185">Reference proteome</keyword>
<keyword evidence="1" id="KW-1134">Transmembrane beta strand</keyword>
<dbReference type="InterPro" id="IPR013686">
    <property type="entry name" value="Polypept-transport_assoc_ShlB"/>
</dbReference>
<name>A0A1H8EF19_9RHOB</name>
<dbReference type="GO" id="GO:0008320">
    <property type="term" value="F:protein transmembrane transporter activity"/>
    <property type="evidence" value="ECO:0007669"/>
    <property type="project" value="TreeGrafter"/>
</dbReference>
<keyword evidence="1" id="KW-0472">Membrane</keyword>
<dbReference type="Gene3D" id="3.10.20.310">
    <property type="entry name" value="membrane protein fhac"/>
    <property type="match status" value="1"/>
</dbReference>
<feature type="domain" description="Haemolysin activator HlyB C-terminal" evidence="5">
    <location>
        <begin position="247"/>
        <end position="530"/>
    </location>
</feature>
<reference evidence="7 8" key="1">
    <citation type="submission" date="2016-10" db="EMBL/GenBank/DDBJ databases">
        <authorList>
            <person name="de Groot N.N."/>
        </authorList>
    </citation>
    <scope>NUCLEOTIDE SEQUENCE [LARGE SCALE GENOMIC DNA]</scope>
    <source>
        <strain evidence="7 8">DSM 8512</strain>
    </source>
</reference>
<organism evidence="7 8">
    <name type="scientific">Paracoccus alcaliphilus</name>
    <dbReference type="NCBI Taxonomy" id="34002"/>
    <lineage>
        <taxon>Bacteria</taxon>
        <taxon>Pseudomonadati</taxon>
        <taxon>Pseudomonadota</taxon>
        <taxon>Alphaproteobacteria</taxon>
        <taxon>Rhodobacterales</taxon>
        <taxon>Paracoccaceae</taxon>
        <taxon>Paracoccus</taxon>
    </lineage>
</organism>
<dbReference type="OrthoDB" id="7497550at2"/>
<accession>A0A1H8EF19</accession>
<dbReference type="GO" id="GO:0098046">
    <property type="term" value="C:type V protein secretion system complex"/>
    <property type="evidence" value="ECO:0007669"/>
    <property type="project" value="TreeGrafter"/>
</dbReference>
<dbReference type="InterPro" id="IPR005565">
    <property type="entry name" value="Hemolysn_activator_HlyB_C"/>
</dbReference>
<evidence type="ECO:0000313" key="7">
    <source>
        <dbReference type="EMBL" id="SEN18073.1"/>
    </source>
</evidence>
<gene>
    <name evidence="7" type="ORF">SAMN04489859_100243</name>
</gene>
<dbReference type="Pfam" id="PF08479">
    <property type="entry name" value="POTRA_2"/>
    <property type="match status" value="1"/>
</dbReference>
<dbReference type="PANTHER" id="PTHR34597:SF6">
    <property type="entry name" value="BLR6126 PROTEIN"/>
    <property type="match status" value="1"/>
</dbReference>
<sequence length="585" mass="62341">MPKTGGIGTGDPACWRRVLMTSAALLCLLPSAALSQTASAVTPESFQPPLQNLSGSVVFTGQTGTQAPPGSEQIGITLSGVALDGGFPQMARAHAALEARLTRGRIPVSELFTATADLEAAYAEAGFVLTRVVLPEQTLRDGGTLRIAVVDGFVETVDTTNAPPEIRRRIEALTAPLVGRPGLSMTELERQLLLAGDVSGVALGSALATGSRPGGTVIALDPQYRKVTGFVGFDNFAPTELGSIGPDDLNGVVLNSGIELNSPFRYGETIYGRLSGSPKAFLSGDPRYRVMALGALVPIGTSGLAVNVELTKSDTTPDNDEAPTRSDFDRQSFRIVYPWIRSRQTNLTSQFMIDRQKDEQRLRGFDEPLFSDRMTILRAGLSLSHTHADGNLSEVGLILSRGIDAWGARGLDDTGNGIPLSRQGAEPEFTKFGGSVTHQRALGERFALGVMGRFQTSFGDPLLTSEQFTIAGVSELSAFDTGELRGDSGWVVRAEVSSPRSIELGGRPLMISPYVFAGVGQVSIEQPTSLESSRENAHAYGIGVDLVSHSGSRFRSSSLRVEYGKGERDDGPDNTRFNISGNFRF</sequence>
<dbReference type="PANTHER" id="PTHR34597">
    <property type="entry name" value="SLR1661 PROTEIN"/>
    <property type="match status" value="1"/>
</dbReference>
<keyword evidence="3" id="KW-0998">Cell outer membrane</keyword>
<feature type="chain" id="PRO_5011674697" evidence="4">
    <location>
        <begin position="41"/>
        <end position="585"/>
    </location>
</feature>
<keyword evidence="2" id="KW-0812">Transmembrane</keyword>
<evidence type="ECO:0000259" key="6">
    <source>
        <dbReference type="Pfam" id="PF08479"/>
    </source>
</evidence>